<dbReference type="OrthoDB" id="3712355at2"/>
<evidence type="ECO:0000256" key="1">
    <source>
        <dbReference type="SAM" id="Phobius"/>
    </source>
</evidence>
<feature type="transmembrane region" description="Helical" evidence="1">
    <location>
        <begin position="6"/>
        <end position="27"/>
    </location>
</feature>
<dbReference type="RefSeq" id="WP_129391563.1">
    <property type="nucleotide sequence ID" value="NZ_CP035494.1"/>
</dbReference>
<dbReference type="Proteomes" id="UP000293995">
    <property type="component" value="Chromosome"/>
</dbReference>
<sequence length="176" mass="19048">MFRPGSALPIFGISALVVVFLLGDALVRGGLGETLLLAPWPLLALWGVYVSAFASSLEVDEQGATVQNLLRVIRVPWERVRALEWRWQVVFDLDDDSLVRALGGPLESRSVRRSARAEGTPEHIRAQYEYAQRLYEAAAAPSGAPVRHGWDVPALVALAVLMAWAVIAIVVAGPAA</sequence>
<dbReference type="EMBL" id="CP035494">
    <property type="protein sequence ID" value="QAY61001.1"/>
    <property type="molecule type" value="Genomic_DNA"/>
</dbReference>
<dbReference type="AlphaFoldDB" id="A0A4V0YDK2"/>
<proteinExistence type="predicted"/>
<keyword evidence="3" id="KW-1185">Reference proteome</keyword>
<accession>A0A4V0YDK2</accession>
<evidence type="ECO:0000313" key="2">
    <source>
        <dbReference type="EMBL" id="QAY61001.1"/>
    </source>
</evidence>
<gene>
    <name evidence="2" type="ORF">ET475_14060</name>
</gene>
<name>A0A4V0YDK2_9MICO</name>
<keyword evidence="1" id="KW-0812">Transmembrane</keyword>
<feature type="transmembrane region" description="Helical" evidence="1">
    <location>
        <begin position="34"/>
        <end position="54"/>
    </location>
</feature>
<keyword evidence="1" id="KW-1133">Transmembrane helix</keyword>
<protein>
    <submittedName>
        <fullName evidence="2">PH domain-containing protein</fullName>
    </submittedName>
</protein>
<feature type="transmembrane region" description="Helical" evidence="1">
    <location>
        <begin position="152"/>
        <end position="173"/>
    </location>
</feature>
<reference evidence="2 3" key="1">
    <citation type="submission" date="2019-01" db="EMBL/GenBank/DDBJ databases">
        <title>Genome sequencing of strain DFW100M-13.</title>
        <authorList>
            <person name="Heo J."/>
            <person name="Kim S.-J."/>
            <person name="Kim J.-S."/>
            <person name="Hong S.-B."/>
            <person name="Kwon S.-W."/>
        </authorList>
    </citation>
    <scope>NUCLEOTIDE SEQUENCE [LARGE SCALE GENOMIC DNA]</scope>
    <source>
        <strain evidence="2 3">DFW100M-13</strain>
    </source>
</reference>
<evidence type="ECO:0000313" key="3">
    <source>
        <dbReference type="Proteomes" id="UP000293995"/>
    </source>
</evidence>
<keyword evidence="1" id="KW-0472">Membrane</keyword>
<organism evidence="2 3">
    <name type="scientific">Microbacterium protaetiae</name>
    <dbReference type="NCBI Taxonomy" id="2509458"/>
    <lineage>
        <taxon>Bacteria</taxon>
        <taxon>Bacillati</taxon>
        <taxon>Actinomycetota</taxon>
        <taxon>Actinomycetes</taxon>
        <taxon>Micrococcales</taxon>
        <taxon>Microbacteriaceae</taxon>
        <taxon>Microbacterium</taxon>
    </lineage>
</organism>
<dbReference type="KEGG" id="mprt:ET475_14060"/>